<evidence type="ECO:0000259" key="6">
    <source>
        <dbReference type="PROSITE" id="PS51736"/>
    </source>
</evidence>
<name>A0A160KP99_9MICO</name>
<organism evidence="7 8">
    <name type="scientific">Rathayibacter tritici</name>
    <dbReference type="NCBI Taxonomy" id="33888"/>
    <lineage>
        <taxon>Bacteria</taxon>
        <taxon>Bacillati</taxon>
        <taxon>Actinomycetota</taxon>
        <taxon>Actinomycetes</taxon>
        <taxon>Micrococcales</taxon>
        <taxon>Microbacteriaceae</taxon>
        <taxon>Rathayibacter</taxon>
    </lineage>
</organism>
<dbReference type="GO" id="GO:0015074">
    <property type="term" value="P:DNA integration"/>
    <property type="evidence" value="ECO:0007669"/>
    <property type="project" value="UniProtKB-KW"/>
</dbReference>
<dbReference type="AlphaFoldDB" id="A0A160KP99"/>
<feature type="domain" description="Resolvase/invertase-type recombinase catalytic" evidence="6">
    <location>
        <begin position="42"/>
        <end position="179"/>
    </location>
</feature>
<dbReference type="PROSITE" id="PS51736">
    <property type="entry name" value="RECOMBINASES_3"/>
    <property type="match status" value="1"/>
</dbReference>
<dbReference type="InterPro" id="IPR036162">
    <property type="entry name" value="Resolvase-like_N_sf"/>
</dbReference>
<dbReference type="PROSITE" id="PS00398">
    <property type="entry name" value="RECOMBINASES_2"/>
    <property type="match status" value="1"/>
</dbReference>
<dbReference type="GO" id="GO:0003677">
    <property type="term" value="F:DNA binding"/>
    <property type="evidence" value="ECO:0007669"/>
    <property type="project" value="UniProtKB-KW"/>
</dbReference>
<dbReference type="KEGG" id="rtn:A6122_0077"/>
<evidence type="ECO:0000256" key="1">
    <source>
        <dbReference type="ARBA" id="ARBA00009913"/>
    </source>
</evidence>
<feature type="active site" description="O-(5'-phospho-DNA)-serine intermediate" evidence="5">
    <location>
        <position position="50"/>
    </location>
</feature>
<evidence type="ECO:0000256" key="5">
    <source>
        <dbReference type="PIRSR" id="PIRSR606118-50"/>
    </source>
</evidence>
<keyword evidence="3" id="KW-0238">DNA-binding</keyword>
<keyword evidence="8" id="KW-1185">Reference proteome</keyword>
<dbReference type="CDD" id="cd03768">
    <property type="entry name" value="SR_ResInv"/>
    <property type="match status" value="1"/>
</dbReference>
<dbReference type="PATRIC" id="fig|33888.3.peg.92"/>
<dbReference type="SUPFAM" id="SSF53041">
    <property type="entry name" value="Resolvase-like"/>
    <property type="match status" value="1"/>
</dbReference>
<dbReference type="GO" id="GO:0000150">
    <property type="term" value="F:DNA strand exchange activity"/>
    <property type="evidence" value="ECO:0007669"/>
    <property type="project" value="InterPro"/>
</dbReference>
<dbReference type="PANTHER" id="PTHR30461:SF2">
    <property type="entry name" value="SERINE RECOMBINASE PINE-RELATED"/>
    <property type="match status" value="1"/>
</dbReference>
<comment type="similarity">
    <text evidence="1">Belongs to the site-specific recombinase resolvase family.</text>
</comment>
<evidence type="ECO:0000313" key="8">
    <source>
        <dbReference type="Proteomes" id="UP000077071"/>
    </source>
</evidence>
<dbReference type="InterPro" id="IPR050639">
    <property type="entry name" value="SSR_resolvase"/>
</dbReference>
<gene>
    <name evidence="7" type="ORF">A6122_0077</name>
</gene>
<dbReference type="InterPro" id="IPR006119">
    <property type="entry name" value="Resolv_N"/>
</dbReference>
<keyword evidence="4" id="KW-0233">DNA recombination</keyword>
<accession>A0A160KP99</accession>
<evidence type="ECO:0000256" key="2">
    <source>
        <dbReference type="ARBA" id="ARBA00022908"/>
    </source>
</evidence>
<protein>
    <recommendedName>
        <fullName evidence="6">Resolvase/invertase-type recombinase catalytic domain-containing protein</fullName>
    </recommendedName>
</protein>
<evidence type="ECO:0000256" key="3">
    <source>
        <dbReference type="ARBA" id="ARBA00023125"/>
    </source>
</evidence>
<dbReference type="Gene3D" id="3.40.50.1390">
    <property type="entry name" value="Resolvase, N-terminal catalytic domain"/>
    <property type="match status" value="1"/>
</dbReference>
<sequence length="238" mass="25630">MVDSRSASSDTAATLLSQQLVPPNIVSGECPKGFPSQNVLVRLLGYTRVSTSSQDAQLQVDALSAAGVQKRDVFADVTSGSKTAIERRGMKKLLEYAQDGDTVVVWRVDRLGRSLIDVLNTVNLLRERGVQVRSISDGIDPSTSTGRLMLNMLATLAEYERELIVERVNAGIAAARANGTRFGRPLSDPVVVADKLAIAADARARGRTAEDAARLVGWSRATLYRHQQAHAARESAGM</sequence>
<dbReference type="PANTHER" id="PTHR30461">
    <property type="entry name" value="DNA-INVERTASE FROM LAMBDOID PROPHAGE"/>
    <property type="match status" value="1"/>
</dbReference>
<evidence type="ECO:0000256" key="4">
    <source>
        <dbReference type="ARBA" id="ARBA00023172"/>
    </source>
</evidence>
<evidence type="ECO:0000313" key="7">
    <source>
        <dbReference type="EMBL" id="AND15246.1"/>
    </source>
</evidence>
<dbReference type="Proteomes" id="UP000077071">
    <property type="component" value="Chromosome"/>
</dbReference>
<keyword evidence="2" id="KW-0229">DNA integration</keyword>
<dbReference type="STRING" id="33888.A6122_0077"/>
<dbReference type="EMBL" id="CP015515">
    <property type="protein sequence ID" value="AND15246.1"/>
    <property type="molecule type" value="Genomic_DNA"/>
</dbReference>
<reference evidence="7 8" key="1">
    <citation type="submission" date="2016-05" db="EMBL/GenBank/DDBJ databases">
        <title>Complete genome sequence of Rathayibacter tritici NCPPB 1953.</title>
        <authorList>
            <person name="Park J."/>
            <person name="Lee H.-H."/>
            <person name="Lee S.-W."/>
            <person name="Seo Y.-S."/>
        </authorList>
    </citation>
    <scope>NUCLEOTIDE SEQUENCE [LARGE SCALE GENOMIC DNA]</scope>
    <source>
        <strain evidence="7 8">NCPPB 1953</strain>
    </source>
</reference>
<dbReference type="Pfam" id="PF00239">
    <property type="entry name" value="Resolvase"/>
    <property type="match status" value="1"/>
</dbReference>
<dbReference type="SMART" id="SM00857">
    <property type="entry name" value="Resolvase"/>
    <property type="match status" value="1"/>
</dbReference>
<dbReference type="FunFam" id="3.40.50.1390:FF:000001">
    <property type="entry name" value="DNA recombinase"/>
    <property type="match status" value="1"/>
</dbReference>
<proteinExistence type="inferred from homology"/>
<dbReference type="InterPro" id="IPR006118">
    <property type="entry name" value="Recombinase_CS"/>
</dbReference>